<dbReference type="KEGG" id="xfn:XfasM23_1597"/>
<dbReference type="Proteomes" id="UP000001698">
    <property type="component" value="Chromosome"/>
</dbReference>
<dbReference type="AlphaFoldDB" id="B2I7A8"/>
<organism evidence="2 3">
    <name type="scientific">Xylella fastidiosa (strain M23)</name>
    <dbReference type="NCBI Taxonomy" id="405441"/>
    <lineage>
        <taxon>Bacteria</taxon>
        <taxon>Pseudomonadati</taxon>
        <taxon>Pseudomonadota</taxon>
        <taxon>Gammaproteobacteria</taxon>
        <taxon>Lysobacterales</taxon>
        <taxon>Lysobacteraceae</taxon>
        <taxon>Xylella</taxon>
    </lineage>
</organism>
<dbReference type="GeneID" id="93905333"/>
<name>B2I7A8_XYLF2</name>
<sequence length="41" mass="4669">MSNNTEDTGKATSHQMDDSTFNEWSEVLKAGSLAFIQEYER</sequence>
<accession>B2I7A8</accession>
<dbReference type="HOGENOM" id="CLU_3278982_0_0_6"/>
<protein>
    <submittedName>
        <fullName evidence="2">Uncharacterized protein</fullName>
    </submittedName>
</protein>
<evidence type="ECO:0000313" key="3">
    <source>
        <dbReference type="Proteomes" id="UP000001698"/>
    </source>
</evidence>
<evidence type="ECO:0000313" key="2">
    <source>
        <dbReference type="EMBL" id="ACB93005.1"/>
    </source>
</evidence>
<proteinExistence type="predicted"/>
<feature type="region of interest" description="Disordered" evidence="1">
    <location>
        <begin position="1"/>
        <end position="20"/>
    </location>
</feature>
<reference evidence="2 3" key="1">
    <citation type="journal article" date="2010" name="J. Bacteriol.">
        <title>Whole genome sequences of two Xylella fastidiosa strains (M12 and M23) causing almond leaf scorch disease in California.</title>
        <authorList>
            <person name="Chen J."/>
            <person name="Xie G."/>
            <person name="Han S."/>
            <person name="Chertkov O."/>
            <person name="Sims D."/>
            <person name="Civerolo E.L."/>
        </authorList>
    </citation>
    <scope>NUCLEOTIDE SEQUENCE [LARGE SCALE GENOMIC DNA]</scope>
    <source>
        <strain evidence="2 3">M23</strain>
    </source>
</reference>
<dbReference type="RefSeq" id="WP_012382697.1">
    <property type="nucleotide sequence ID" value="NC_010577.1"/>
</dbReference>
<evidence type="ECO:0000256" key="1">
    <source>
        <dbReference type="SAM" id="MobiDB-lite"/>
    </source>
</evidence>
<dbReference type="EMBL" id="CP001011">
    <property type="protein sequence ID" value="ACB93005.1"/>
    <property type="molecule type" value="Genomic_DNA"/>
</dbReference>
<gene>
    <name evidence="2" type="ordered locus">XfasM23_1597</name>
</gene>